<dbReference type="InterPro" id="IPR041677">
    <property type="entry name" value="DNA2/NAM7_AAA_11"/>
</dbReference>
<dbReference type="InterPro" id="IPR047187">
    <property type="entry name" value="SF1_C_Upf1"/>
</dbReference>
<dbReference type="InterPro" id="IPR018838">
    <property type="entry name" value="ZGRF1-like_N"/>
</dbReference>
<dbReference type="InterPro" id="IPR041679">
    <property type="entry name" value="DNA2/NAM7-like_C"/>
</dbReference>
<gene>
    <name evidence="7" type="primary">ZGRF1</name>
</gene>
<organism evidence="6 7">
    <name type="scientific">Pantherophis guttatus</name>
    <name type="common">Corn snake</name>
    <name type="synonym">Elaphe guttata</name>
    <dbReference type="NCBI Taxonomy" id="94885"/>
    <lineage>
        <taxon>Eukaryota</taxon>
        <taxon>Metazoa</taxon>
        <taxon>Chordata</taxon>
        <taxon>Craniata</taxon>
        <taxon>Vertebrata</taxon>
        <taxon>Euteleostomi</taxon>
        <taxon>Lepidosauria</taxon>
        <taxon>Squamata</taxon>
        <taxon>Bifurcata</taxon>
        <taxon>Unidentata</taxon>
        <taxon>Episquamata</taxon>
        <taxon>Toxicofera</taxon>
        <taxon>Serpentes</taxon>
        <taxon>Colubroidea</taxon>
        <taxon>Colubridae</taxon>
        <taxon>Colubrinae</taxon>
        <taxon>Pantherophis</taxon>
    </lineage>
</organism>
<proteinExistence type="predicted"/>
<keyword evidence="3" id="KW-0862">Zinc</keyword>
<dbReference type="Pfam" id="PF06839">
    <property type="entry name" value="Zn_ribbon_GRF"/>
    <property type="match status" value="1"/>
</dbReference>
<evidence type="ECO:0000256" key="1">
    <source>
        <dbReference type="ARBA" id="ARBA00022723"/>
    </source>
</evidence>
<dbReference type="Pfam" id="PF13086">
    <property type="entry name" value="AAA_11"/>
    <property type="match status" value="2"/>
</dbReference>
<evidence type="ECO:0000259" key="5">
    <source>
        <dbReference type="PROSITE" id="PS51999"/>
    </source>
</evidence>
<sequence length="1521" mass="171062">MAYQEFFVLYTHQKTKKSKVWQDGILKAGFGGNKANLFDDKGQLLDSMFIKFQIKPGDDFESERYLITVESENVSKTDYNHSKNTEQLKLTSNPLKSLATSSLCHPKRKYSGFQIPRQVEKKKLVEEPALPSTSDGPLSSFPHQFYASSPLFSVPCQNREDTVLLTNFNGDPSTKNIKGAEPVNFLASTSLDDEHEIVQNKKCSSNNLAVEYLKPNFQLENALVSSGYHAFSQNIRSRDKIIALLSHDQHVSKRLGNETTASLKNLQPTMMQSESNPKVLLQRKSRWDAYMPSCLSDVHNTENNDENTSDLQSVEKSLNESECVNGSQSSDRKEIPQMPSSWKLDISPVSKCSTGSQPYNFFPSESFMNGSNNSELSSLDNANLNCGNTHKRFEDSSESSRNGIIGNLESSCPGVDFANPGKQFTEVNFNLLNMLDFSATEDNNPNENSIISQGSVCLRQEIKNQVEDSAEKNCDVTACNSERKDDVQLEFVQDCDFSRISGSQPLPLCNEISAKPVNIKEKSTAIWEKKWQNSKVLINEKIDTNTLYAQNMDVHQQLPCASRNLIMKNDVDCEMHDIKQSFAEAFCPEDVQISCLHSDSPNLVVEFHGYQVKGSAASEMMTRERCSYHRKDPQSDMTNSESASKDAFFCLAQELNCPGVPEFVKPLGSEDDLDNSGTKTFKHEFSVFEEKSSNKFLTKSASFKPPSQIVTNSSSNLDFAKSASGDFNKDTSELYFPRADMVKNTNVPKRQQHIPVEFQSPAHYKNVFTTALIEHLNILLFELSKNLHKALGKVDISFYSSVKEGQQENSAPLCSHKIAAKLVMVRKEGRNKGRLFYACDAAKADRCGFFKWFEDVKPVQMDSKPCIILHDTKSIGTYLRCQRISIYEECQLLIRKMFDTQRKQFGKMKRCNIAKASFDCDSKRKLFLKLNRKEHSSTYSKDDLWVVSKTLTFEPLDTFIAYSVFFGPSSNNEVELEPLNGYSPSNWCSDMIVHALFVCNASTELTNLRNIQENVSSITLPIIQHLLTKKEFFPKTKERKQKFKPPALNTNAIKSEAFSPEIVINLADKIIQAFQLNKDQATAMMQIGAMMTSQEINTETGKHPTFPITIIHGVFGSGKSLLLAIVILFLAQIFEIHEAANDKRSVPWKVLVSSSTNVAVDRILLSLLDIGFEDFIRVGSIKKIAKPILPYSLHADSGSENEQLKELLALMKEDLSPVEKMYVKKTIEQHKLGTNKASLRKVRVVGSTCAACSFPCMRSLKFPIVILDECSQMTEPSSLLPIASFQCEKLILVGDPKQLPPTIQGSESAHDSGLEQTLFDRLCLMGYAPILLRTQYRCHPVIAAITNELFYEGMMLNGISETDRNPLLDWLPTLCFYNVNGSEQIHNLFGAIHMDAAQIKTVQVSTVDAFQGAEKEIIVLSCVRTRQVGFIDSEKRVNVALTRGKRHLFIVGNLNCLRKNKLWGSVIQHCTGRKNGLQHANQCEQQLNDIVKSYFERKMEEEAIVKKKKSKNESVSQKTNA</sequence>
<evidence type="ECO:0000256" key="2">
    <source>
        <dbReference type="ARBA" id="ARBA00022771"/>
    </source>
</evidence>
<protein>
    <submittedName>
        <fullName evidence="7">Protein ZGRF1 isoform X3</fullName>
    </submittedName>
</protein>
<keyword evidence="1" id="KW-0479">Metal-binding</keyword>
<dbReference type="PANTHER" id="PTHR28535">
    <property type="entry name" value="ZINC FINGER GRF-TYPE CONTAINING 1"/>
    <property type="match status" value="1"/>
</dbReference>
<dbReference type="GeneID" id="117679955"/>
<dbReference type="PANTHER" id="PTHR28535:SF1">
    <property type="entry name" value="PROTEIN ZGRF1"/>
    <property type="match status" value="1"/>
</dbReference>
<name>A0ABM3Z3G2_PANGU</name>
<evidence type="ECO:0000313" key="6">
    <source>
        <dbReference type="Proteomes" id="UP001652622"/>
    </source>
</evidence>
<evidence type="ECO:0000256" key="4">
    <source>
        <dbReference type="PROSITE-ProRule" id="PRU01343"/>
    </source>
</evidence>
<evidence type="ECO:0000313" key="7">
    <source>
        <dbReference type="RefSeq" id="XP_060542896.1"/>
    </source>
</evidence>
<evidence type="ECO:0000256" key="3">
    <source>
        <dbReference type="ARBA" id="ARBA00022833"/>
    </source>
</evidence>
<dbReference type="RefSeq" id="XP_060542896.1">
    <property type="nucleotide sequence ID" value="XM_060686913.1"/>
</dbReference>
<feature type="domain" description="GRF-type" evidence="5">
    <location>
        <begin position="814"/>
        <end position="856"/>
    </location>
</feature>
<dbReference type="Pfam" id="PF13087">
    <property type="entry name" value="AAA_12"/>
    <property type="match status" value="1"/>
</dbReference>
<dbReference type="PROSITE" id="PS51999">
    <property type="entry name" value="ZF_GRF"/>
    <property type="match status" value="1"/>
</dbReference>
<dbReference type="CDD" id="cd18808">
    <property type="entry name" value="SF1_C_Upf1"/>
    <property type="match status" value="1"/>
</dbReference>
<dbReference type="Gene3D" id="3.40.50.300">
    <property type="entry name" value="P-loop containing nucleotide triphosphate hydrolases"/>
    <property type="match status" value="2"/>
</dbReference>
<dbReference type="InterPro" id="IPR052800">
    <property type="entry name" value="DNA_Repair_Helicase_ZGRF1"/>
</dbReference>
<keyword evidence="2 4" id="KW-0863">Zinc-finger</keyword>
<dbReference type="InterPro" id="IPR027417">
    <property type="entry name" value="P-loop_NTPase"/>
</dbReference>
<dbReference type="InterPro" id="IPR010666">
    <property type="entry name" value="Znf_GRF"/>
</dbReference>
<accession>A0ABM3Z3G2</accession>
<keyword evidence="6" id="KW-1185">Reference proteome</keyword>
<dbReference type="Pfam" id="PF10382">
    <property type="entry name" value="ZGRF1-like_N"/>
    <property type="match status" value="1"/>
</dbReference>
<dbReference type="SUPFAM" id="SSF52540">
    <property type="entry name" value="P-loop containing nucleoside triphosphate hydrolases"/>
    <property type="match status" value="1"/>
</dbReference>
<dbReference type="Proteomes" id="UP001652622">
    <property type="component" value="Unplaced"/>
</dbReference>
<reference evidence="7" key="1">
    <citation type="submission" date="2025-08" db="UniProtKB">
        <authorList>
            <consortium name="RefSeq"/>
        </authorList>
    </citation>
    <scope>IDENTIFICATION</scope>
    <source>
        <tissue evidence="7">Blood</tissue>
    </source>
</reference>